<dbReference type="InterPro" id="IPR025948">
    <property type="entry name" value="HTH-like_dom"/>
</dbReference>
<dbReference type="EMBL" id="LR214940">
    <property type="protein sequence ID" value="VEU55194.1"/>
    <property type="molecule type" value="Genomic_DNA"/>
</dbReference>
<accession>A0A448ZVD0</accession>
<dbReference type="Proteomes" id="UP000290482">
    <property type="component" value="Chromosome"/>
</dbReference>
<evidence type="ECO:0000313" key="2">
    <source>
        <dbReference type="EMBL" id="VEU55194.1"/>
    </source>
</evidence>
<dbReference type="InterPro" id="IPR050900">
    <property type="entry name" value="Transposase_IS3/IS150/IS904"/>
</dbReference>
<evidence type="ECO:0000313" key="3">
    <source>
        <dbReference type="Proteomes" id="UP000290482"/>
    </source>
</evidence>
<dbReference type="PANTHER" id="PTHR46889">
    <property type="entry name" value="TRANSPOSASE INSF FOR INSERTION SEQUENCE IS3B-RELATED"/>
    <property type="match status" value="1"/>
</dbReference>
<protein>
    <submittedName>
        <fullName evidence="2">Transposase, IS861</fullName>
    </submittedName>
</protein>
<dbReference type="RefSeq" id="WP_232017753.1">
    <property type="nucleotide sequence ID" value="NZ_LR214940.1"/>
</dbReference>
<reference evidence="2 3" key="1">
    <citation type="submission" date="2019-01" db="EMBL/GenBank/DDBJ databases">
        <authorList>
            <consortium name="Pathogen Informatics"/>
        </authorList>
    </citation>
    <scope>NUCLEOTIDE SEQUENCE [LARGE SCALE GENOMIC DNA]</scope>
    <source>
        <strain evidence="2 3">NCTC10112</strain>
    </source>
</reference>
<dbReference type="Pfam" id="PF13276">
    <property type="entry name" value="HTH_21"/>
    <property type="match status" value="1"/>
</dbReference>
<proteinExistence type="predicted"/>
<organism evidence="2 3">
    <name type="scientific">Metamycoplasma orale</name>
    <name type="common">Mycoplasma orale</name>
    <dbReference type="NCBI Taxonomy" id="2121"/>
    <lineage>
        <taxon>Bacteria</taxon>
        <taxon>Bacillati</taxon>
        <taxon>Mycoplasmatota</taxon>
        <taxon>Mycoplasmoidales</taxon>
        <taxon>Metamycoplasmataceae</taxon>
        <taxon>Metamycoplasma</taxon>
    </lineage>
</organism>
<name>A0A448ZVD0_METOS</name>
<keyword evidence="3" id="KW-1185">Reference proteome</keyword>
<dbReference type="PANTHER" id="PTHR46889:SF4">
    <property type="entry name" value="TRANSPOSASE INSO FOR INSERTION SEQUENCE ELEMENT IS911B-RELATED"/>
    <property type="match status" value="1"/>
</dbReference>
<feature type="domain" description="HTH-like" evidence="1">
    <location>
        <begin position="18"/>
        <end position="75"/>
    </location>
</feature>
<sequence length="153" mass="18775">MKKSTFYEILKSQNKPDKDENLKKLIFDLFNYNKGLYGYRRITFALRNKGTMINHKKVQKLMKSLNLFGKTLRRKNKYSSFKGDAHKNIPNLLLDKENITEDFFRYKRIFSSDKYLKILGTDCYWIQIKKWRKSIFFSCSWFWKQRDFRVFNF</sequence>
<evidence type="ECO:0000259" key="1">
    <source>
        <dbReference type="Pfam" id="PF13276"/>
    </source>
</evidence>
<gene>
    <name evidence="2" type="ORF">NCTC10112_00075</name>
</gene>
<dbReference type="KEGG" id="mob:NCTC10112_00075"/>
<dbReference type="AlphaFoldDB" id="A0A448ZVD0"/>